<comment type="caution">
    <text evidence="6">The sequence shown here is derived from an EMBL/GenBank/DDBJ whole genome shotgun (WGS) entry which is preliminary data.</text>
</comment>
<feature type="domain" description="DUF2207" evidence="4">
    <location>
        <begin position="41"/>
        <end position="186"/>
    </location>
</feature>
<proteinExistence type="predicted"/>
<feature type="signal peptide" evidence="3">
    <location>
        <begin position="1"/>
        <end position="34"/>
    </location>
</feature>
<feature type="domain" description="Predicted membrane protein YciQ-like C-terminal" evidence="5">
    <location>
        <begin position="310"/>
        <end position="533"/>
    </location>
</feature>
<evidence type="ECO:0000259" key="5">
    <source>
        <dbReference type="Pfam" id="PF20990"/>
    </source>
</evidence>
<organism evidence="6 7">
    <name type="scientific">Parenemella sanctibonifatiensis</name>
    <dbReference type="NCBI Taxonomy" id="2016505"/>
    <lineage>
        <taxon>Bacteria</taxon>
        <taxon>Bacillati</taxon>
        <taxon>Actinomycetota</taxon>
        <taxon>Actinomycetes</taxon>
        <taxon>Propionibacteriales</taxon>
        <taxon>Propionibacteriaceae</taxon>
        <taxon>Parenemella</taxon>
    </lineage>
</organism>
<dbReference type="InterPro" id="IPR048389">
    <property type="entry name" value="YciQ-like_C"/>
</dbReference>
<reference evidence="6 7" key="1">
    <citation type="submission" date="2017-07" db="EMBL/GenBank/DDBJ databases">
        <title>Draft whole genome sequences of clinical Proprionibacteriaceae strains.</title>
        <authorList>
            <person name="Bernier A.-M."/>
            <person name="Bernard K."/>
            <person name="Domingo M.-C."/>
        </authorList>
    </citation>
    <scope>NUCLEOTIDE SEQUENCE [LARGE SCALE GENOMIC DNA]</scope>
    <source>
        <strain evidence="6 7">NML 160184</strain>
    </source>
</reference>
<dbReference type="Pfam" id="PF09972">
    <property type="entry name" value="DUF2207"/>
    <property type="match status" value="1"/>
</dbReference>
<name>A0A255E0U1_9ACTN</name>
<protein>
    <recommendedName>
        <fullName evidence="8">DUF2207 domain-containing protein</fullName>
    </recommendedName>
</protein>
<evidence type="ECO:0000256" key="2">
    <source>
        <dbReference type="SAM" id="Phobius"/>
    </source>
</evidence>
<dbReference type="Pfam" id="PF20990">
    <property type="entry name" value="DUF2207_C"/>
    <property type="match status" value="1"/>
</dbReference>
<keyword evidence="2" id="KW-1133">Transmembrane helix</keyword>
<dbReference type="RefSeq" id="WP_094451684.1">
    <property type="nucleotide sequence ID" value="NZ_NMVI01000027.1"/>
</dbReference>
<dbReference type="AlphaFoldDB" id="A0A255E0U1"/>
<feature type="compositionally biased region" description="Gly residues" evidence="1">
    <location>
        <begin position="588"/>
        <end position="606"/>
    </location>
</feature>
<accession>A0A255E0U1</accession>
<evidence type="ECO:0000313" key="6">
    <source>
        <dbReference type="EMBL" id="OYN84621.1"/>
    </source>
</evidence>
<keyword evidence="2" id="KW-0812">Transmembrane</keyword>
<feature type="chain" id="PRO_5012558600" description="DUF2207 domain-containing protein" evidence="3">
    <location>
        <begin position="35"/>
        <end position="606"/>
    </location>
</feature>
<sequence>MRTSTWPAARMLRALLALLVVAPMLLLAAPPAYADDEDWAIERFHVEAVVDPDGTVHVTYDFDFDFGTPGHGPVIGLPERQEMADDPEHWRNYKIENVSASSSTGAPADVQEETEKGIRHLRIGDEDVEVTGLQSYQVKATIRGLVNPADRTGSGMDELSWSILSAAEIPTVRLTARVTMPGEIQQSACFSGDGYTYPCGAKHSGEVAEFEEDILIPNSNDGWQIVAGVGAGTFQNPEFFTSRRASLETMFEPSPVSIGLGGLFAMGGAALMGVQVRRKGRDQQYAGVTPGLSGDAASTTARSTGPVAVEFAPPEGIQPGLIGTVVDESADSEDVTATILDLAVRGFLSIREDDPEDFTVVQGDRNPGELAGWERRLYDAFFADGAEARLKDLNEGTFPETVTAVKSELDLQTVKRGWFAESPAKVRARWIGIGMAAVLVGGAAAFGLGFLFGLGWLGVGLALAGVVVMALSGKMPSRTPDGTALQARIEGFRLYLSTAEAEQIKFEEGVDIFSKYLPYAVVFGVAERWVKVFDELRERGVYTADTSWYAGSMATSSLLSSGSLASALDSFSSATTEAMTAPSDSSSGGSGFSGGGGAGGGSVGGW</sequence>
<dbReference type="Proteomes" id="UP000216533">
    <property type="component" value="Unassembled WGS sequence"/>
</dbReference>
<feature type="transmembrane region" description="Helical" evidence="2">
    <location>
        <begin position="256"/>
        <end position="274"/>
    </location>
</feature>
<evidence type="ECO:0000259" key="4">
    <source>
        <dbReference type="Pfam" id="PF09972"/>
    </source>
</evidence>
<feature type="region of interest" description="Disordered" evidence="1">
    <location>
        <begin position="578"/>
        <end position="606"/>
    </location>
</feature>
<feature type="transmembrane region" description="Helical" evidence="2">
    <location>
        <begin position="430"/>
        <end position="448"/>
    </location>
</feature>
<feature type="transmembrane region" description="Helical" evidence="2">
    <location>
        <begin position="454"/>
        <end position="471"/>
    </location>
</feature>
<evidence type="ECO:0008006" key="8">
    <source>
        <dbReference type="Google" id="ProtNLM"/>
    </source>
</evidence>
<dbReference type="InterPro" id="IPR018702">
    <property type="entry name" value="DUF2207"/>
</dbReference>
<gene>
    <name evidence="6" type="ORF">CGZ92_12355</name>
</gene>
<evidence type="ECO:0000256" key="1">
    <source>
        <dbReference type="SAM" id="MobiDB-lite"/>
    </source>
</evidence>
<evidence type="ECO:0000313" key="7">
    <source>
        <dbReference type="Proteomes" id="UP000216533"/>
    </source>
</evidence>
<keyword evidence="3" id="KW-0732">Signal</keyword>
<keyword evidence="2" id="KW-0472">Membrane</keyword>
<evidence type="ECO:0000256" key="3">
    <source>
        <dbReference type="SAM" id="SignalP"/>
    </source>
</evidence>
<dbReference type="EMBL" id="NMVI01000027">
    <property type="protein sequence ID" value="OYN84621.1"/>
    <property type="molecule type" value="Genomic_DNA"/>
</dbReference>